<evidence type="ECO:0000256" key="1">
    <source>
        <dbReference type="SAM" id="MobiDB-lite"/>
    </source>
</evidence>
<evidence type="ECO:0000313" key="3">
    <source>
        <dbReference type="EMBL" id="MDT0352789.1"/>
    </source>
</evidence>
<comment type="caution">
    <text evidence="3">The sequence shown here is derived from an EMBL/GenBank/DDBJ whole genome shotgun (WGS) entry which is preliminary data.</text>
</comment>
<evidence type="ECO:0000256" key="2">
    <source>
        <dbReference type="SAM" id="Phobius"/>
    </source>
</evidence>
<feature type="compositionally biased region" description="Pro residues" evidence="1">
    <location>
        <begin position="1"/>
        <end position="30"/>
    </location>
</feature>
<feature type="compositionally biased region" description="Low complexity" evidence="1">
    <location>
        <begin position="31"/>
        <end position="51"/>
    </location>
</feature>
<organism evidence="3 4">
    <name type="scientific">Pseudonocardia charpentierae</name>
    <dbReference type="NCBI Taxonomy" id="3075545"/>
    <lineage>
        <taxon>Bacteria</taxon>
        <taxon>Bacillati</taxon>
        <taxon>Actinomycetota</taxon>
        <taxon>Actinomycetes</taxon>
        <taxon>Pseudonocardiales</taxon>
        <taxon>Pseudonocardiaceae</taxon>
        <taxon>Pseudonocardia</taxon>
    </lineage>
</organism>
<feature type="transmembrane region" description="Helical" evidence="2">
    <location>
        <begin position="113"/>
        <end position="135"/>
    </location>
</feature>
<reference evidence="4" key="1">
    <citation type="submission" date="2023-07" db="EMBL/GenBank/DDBJ databases">
        <title>30 novel species of actinomycetes from the DSMZ collection.</title>
        <authorList>
            <person name="Nouioui I."/>
        </authorList>
    </citation>
    <scope>NUCLEOTIDE SEQUENCE [LARGE SCALE GENOMIC DNA]</scope>
    <source>
        <strain evidence="4">DSM 45834</strain>
    </source>
</reference>
<protein>
    <recommendedName>
        <fullName evidence="5">Glycerophosphoryl diester phosphodiesterase membrane domain-containing protein</fullName>
    </recommendedName>
</protein>
<keyword evidence="2" id="KW-1133">Transmembrane helix</keyword>
<dbReference type="RefSeq" id="WP_311559289.1">
    <property type="nucleotide sequence ID" value="NZ_JAVREJ010000021.1"/>
</dbReference>
<gene>
    <name evidence="3" type="ORF">RM445_25015</name>
</gene>
<feature type="compositionally biased region" description="Low complexity" evidence="1">
    <location>
        <begin position="59"/>
        <end position="71"/>
    </location>
</feature>
<evidence type="ECO:0000313" key="4">
    <source>
        <dbReference type="Proteomes" id="UP001183202"/>
    </source>
</evidence>
<sequence length="334" mass="34062">MSTSPPYPGSGEPPRPDAGPPYGGPPPEPGQYPGNPYPGHQYPSSPDPAGQYPGGGQYPAGQYPGAQYPPGQYGGGQPAYPGAYPAADPLVAMSFSDWWSKVIGVLSRSWQPLLIIQLATVVPGMLVAAIVTAAAGTDSTVVSVAGMIVGVVGSLILFVVALLAQGASVYVVGKQASGQEVGAGPALTFAAGRALPLLGWGLLAGILVTLGFLVLVLPGIYLLVVFGATLTGVIMFEREGLGRTFALVNPAFGQTLGRLLTFVLAALIYSAIAGTIITALVGPDGFVADLLRNILTLPVTFASVGVAVVTYATLRNRENPAVTTPALAAELDRP</sequence>
<keyword evidence="4" id="KW-1185">Reference proteome</keyword>
<dbReference type="Proteomes" id="UP001183202">
    <property type="component" value="Unassembled WGS sequence"/>
</dbReference>
<feature type="transmembrane region" description="Helical" evidence="2">
    <location>
        <begin position="194"/>
        <end position="214"/>
    </location>
</feature>
<keyword evidence="2" id="KW-0472">Membrane</keyword>
<keyword evidence="2" id="KW-0812">Transmembrane</keyword>
<dbReference type="EMBL" id="JAVREJ010000021">
    <property type="protein sequence ID" value="MDT0352789.1"/>
    <property type="molecule type" value="Genomic_DNA"/>
</dbReference>
<proteinExistence type="predicted"/>
<feature type="region of interest" description="Disordered" evidence="1">
    <location>
        <begin position="1"/>
        <end position="74"/>
    </location>
</feature>
<feature type="transmembrane region" description="Helical" evidence="2">
    <location>
        <begin position="147"/>
        <end position="173"/>
    </location>
</feature>
<feature type="transmembrane region" description="Helical" evidence="2">
    <location>
        <begin position="294"/>
        <end position="314"/>
    </location>
</feature>
<name>A0ABU2NFY4_9PSEU</name>
<accession>A0ABU2NFY4</accession>
<feature type="transmembrane region" description="Helical" evidence="2">
    <location>
        <begin position="259"/>
        <end position="282"/>
    </location>
</feature>
<evidence type="ECO:0008006" key="5">
    <source>
        <dbReference type="Google" id="ProtNLM"/>
    </source>
</evidence>